<keyword evidence="1" id="KW-0732">Signal</keyword>
<name>A0A6J5XL54_PRUAR</name>
<feature type="chain" id="PRO_5026768257" description="Secreted protein" evidence="1">
    <location>
        <begin position="20"/>
        <end position="64"/>
    </location>
</feature>
<keyword evidence="3" id="KW-1185">Reference proteome</keyword>
<dbReference type="AlphaFoldDB" id="A0A6J5XL54"/>
<evidence type="ECO:0000313" key="2">
    <source>
        <dbReference type="EMBL" id="CAB4313153.1"/>
    </source>
</evidence>
<accession>A0A6J5XL54</accession>
<evidence type="ECO:0000313" key="3">
    <source>
        <dbReference type="Proteomes" id="UP000507245"/>
    </source>
</evidence>
<organism evidence="2 3">
    <name type="scientific">Prunus armeniaca</name>
    <name type="common">Apricot</name>
    <name type="synonym">Armeniaca vulgaris</name>
    <dbReference type="NCBI Taxonomy" id="36596"/>
    <lineage>
        <taxon>Eukaryota</taxon>
        <taxon>Viridiplantae</taxon>
        <taxon>Streptophyta</taxon>
        <taxon>Embryophyta</taxon>
        <taxon>Tracheophyta</taxon>
        <taxon>Spermatophyta</taxon>
        <taxon>Magnoliopsida</taxon>
        <taxon>eudicotyledons</taxon>
        <taxon>Gunneridae</taxon>
        <taxon>Pentapetalae</taxon>
        <taxon>rosids</taxon>
        <taxon>fabids</taxon>
        <taxon>Rosales</taxon>
        <taxon>Rosaceae</taxon>
        <taxon>Amygdaloideae</taxon>
        <taxon>Amygdaleae</taxon>
        <taxon>Prunus</taxon>
    </lineage>
</organism>
<proteinExistence type="predicted"/>
<evidence type="ECO:0000256" key="1">
    <source>
        <dbReference type="SAM" id="SignalP"/>
    </source>
</evidence>
<reference evidence="3" key="1">
    <citation type="journal article" date="2020" name="Genome Biol.">
        <title>Gamete binning: chromosome-level and haplotype-resolved genome assembly enabled by high-throughput single-cell sequencing of gamete genomes.</title>
        <authorList>
            <person name="Campoy J.A."/>
            <person name="Sun H."/>
            <person name="Goel M."/>
            <person name="Jiao W.-B."/>
            <person name="Folz-Donahue K."/>
            <person name="Wang N."/>
            <person name="Rubio M."/>
            <person name="Liu C."/>
            <person name="Kukat C."/>
            <person name="Ruiz D."/>
            <person name="Huettel B."/>
            <person name="Schneeberger K."/>
        </authorList>
    </citation>
    <scope>NUCLEOTIDE SEQUENCE [LARGE SCALE GENOMIC DNA]</scope>
    <source>
        <strain evidence="3">cv. Rojo Pasion</strain>
    </source>
</reference>
<evidence type="ECO:0008006" key="4">
    <source>
        <dbReference type="Google" id="ProtNLM"/>
    </source>
</evidence>
<gene>
    <name evidence="2" type="ORF">ORAREDHAP_LOCUS35958</name>
</gene>
<protein>
    <recommendedName>
        <fullName evidence="4">Secreted protein</fullName>
    </recommendedName>
</protein>
<dbReference type="EMBL" id="CAEKKB010000006">
    <property type="protein sequence ID" value="CAB4313153.1"/>
    <property type="molecule type" value="Genomic_DNA"/>
</dbReference>
<dbReference type="Proteomes" id="UP000507245">
    <property type="component" value="Unassembled WGS sequence"/>
</dbReference>
<sequence>MPILVVCPCLHCLADVVSTCGAEWKNKRAACFCQIWDVSNIIREQPRHAPPIIPEQPRQVWPQR</sequence>
<feature type="signal peptide" evidence="1">
    <location>
        <begin position="1"/>
        <end position="19"/>
    </location>
</feature>